<reference evidence="1" key="2">
    <citation type="journal article" date="2015" name="Data Brief">
        <title>Shoot transcriptome of the giant reed, Arundo donax.</title>
        <authorList>
            <person name="Barrero R.A."/>
            <person name="Guerrero F.D."/>
            <person name="Moolhuijzen P."/>
            <person name="Goolsby J.A."/>
            <person name="Tidwell J."/>
            <person name="Bellgard S.E."/>
            <person name="Bellgard M.I."/>
        </authorList>
    </citation>
    <scope>NUCLEOTIDE SEQUENCE</scope>
    <source>
        <tissue evidence="1">Shoot tissue taken approximately 20 cm above the soil surface</tissue>
    </source>
</reference>
<proteinExistence type="predicted"/>
<dbReference type="AlphaFoldDB" id="A0A0A9A5J6"/>
<reference evidence="1" key="1">
    <citation type="submission" date="2014-09" db="EMBL/GenBank/DDBJ databases">
        <authorList>
            <person name="Magalhaes I.L.F."/>
            <person name="Oliveira U."/>
            <person name="Santos F.R."/>
            <person name="Vidigal T.H.D.A."/>
            <person name="Brescovit A.D."/>
            <person name="Santos A.J."/>
        </authorList>
    </citation>
    <scope>NUCLEOTIDE SEQUENCE</scope>
    <source>
        <tissue evidence="1">Shoot tissue taken approximately 20 cm above the soil surface</tissue>
    </source>
</reference>
<sequence length="91" mass="10162">MCWISRNSDVVASVLMSTARVLAKTCVEFNTLHWIRLAVAPYQILHNGLLSCKYPSLNIVLCRIPPICSQAYLLHRAGSHNPAQPVYPSLE</sequence>
<organism evidence="1">
    <name type="scientific">Arundo donax</name>
    <name type="common">Giant reed</name>
    <name type="synonym">Donax arundinaceus</name>
    <dbReference type="NCBI Taxonomy" id="35708"/>
    <lineage>
        <taxon>Eukaryota</taxon>
        <taxon>Viridiplantae</taxon>
        <taxon>Streptophyta</taxon>
        <taxon>Embryophyta</taxon>
        <taxon>Tracheophyta</taxon>
        <taxon>Spermatophyta</taxon>
        <taxon>Magnoliopsida</taxon>
        <taxon>Liliopsida</taxon>
        <taxon>Poales</taxon>
        <taxon>Poaceae</taxon>
        <taxon>PACMAD clade</taxon>
        <taxon>Arundinoideae</taxon>
        <taxon>Arundineae</taxon>
        <taxon>Arundo</taxon>
    </lineage>
</organism>
<accession>A0A0A9A5J6</accession>
<evidence type="ECO:0000313" key="1">
    <source>
        <dbReference type="EMBL" id="JAD46944.1"/>
    </source>
</evidence>
<protein>
    <submittedName>
        <fullName evidence="1">Uncharacterized protein</fullName>
    </submittedName>
</protein>
<name>A0A0A9A5J6_ARUDO</name>
<dbReference type="EMBL" id="GBRH01250951">
    <property type="protein sequence ID" value="JAD46944.1"/>
    <property type="molecule type" value="Transcribed_RNA"/>
</dbReference>